<dbReference type="InterPro" id="IPR012677">
    <property type="entry name" value="Nucleotide-bd_a/b_plait_sf"/>
</dbReference>
<dbReference type="InterPro" id="IPR002075">
    <property type="entry name" value="NTF2_dom"/>
</dbReference>
<dbReference type="Proteomes" id="UP001558713">
    <property type="component" value="Unassembled WGS sequence"/>
</dbReference>
<keyword evidence="7" id="KW-1185">Reference proteome</keyword>
<feature type="compositionally biased region" description="Basic and acidic residues" evidence="3">
    <location>
        <begin position="384"/>
        <end position="398"/>
    </location>
</feature>
<dbReference type="CDD" id="cd00780">
    <property type="entry name" value="NTF2"/>
    <property type="match status" value="1"/>
</dbReference>
<dbReference type="InterPro" id="IPR032710">
    <property type="entry name" value="NTF2-like_dom_sf"/>
</dbReference>
<dbReference type="Pfam" id="PF00076">
    <property type="entry name" value="RRM_1"/>
    <property type="match status" value="1"/>
</dbReference>
<reference evidence="6 7" key="1">
    <citation type="submission" date="2024-04" db="EMBL/GenBank/DDBJ databases">
        <title>Genome assembly C_amara_ONT_v2.</title>
        <authorList>
            <person name="Yant L."/>
            <person name="Moore C."/>
            <person name="Slenker M."/>
        </authorList>
    </citation>
    <scope>NUCLEOTIDE SEQUENCE [LARGE SCALE GENOMIC DNA]</scope>
    <source>
        <tissue evidence="6">Leaf</tissue>
    </source>
</reference>
<dbReference type="AlphaFoldDB" id="A0ABD1BCK5"/>
<feature type="compositionally biased region" description="Low complexity" evidence="3">
    <location>
        <begin position="349"/>
        <end position="367"/>
    </location>
</feature>
<feature type="region of interest" description="Disordered" evidence="3">
    <location>
        <begin position="343"/>
        <end position="411"/>
    </location>
</feature>
<evidence type="ECO:0000259" key="5">
    <source>
        <dbReference type="PROSITE" id="PS50177"/>
    </source>
</evidence>
<feature type="region of interest" description="Disordered" evidence="3">
    <location>
        <begin position="227"/>
        <end position="259"/>
    </location>
</feature>
<evidence type="ECO:0000256" key="2">
    <source>
        <dbReference type="PROSITE-ProRule" id="PRU00176"/>
    </source>
</evidence>
<dbReference type="EMBL" id="JBANAX010000260">
    <property type="protein sequence ID" value="KAL1216641.1"/>
    <property type="molecule type" value="Genomic_DNA"/>
</dbReference>
<accession>A0ABD1BCK5</accession>
<dbReference type="InterPro" id="IPR018222">
    <property type="entry name" value="Nuclear_transport_factor_2_euk"/>
</dbReference>
<dbReference type="FunFam" id="3.10.450.50:FF:000003">
    <property type="entry name" value="Nuclear transport factor 2 family protein"/>
    <property type="match status" value="1"/>
</dbReference>
<name>A0ABD1BCK5_CARAN</name>
<dbReference type="PANTHER" id="PTHR10693">
    <property type="entry name" value="RAS GTPASE-ACTIVATING PROTEIN-BINDING PROTEIN"/>
    <property type="match status" value="1"/>
</dbReference>
<dbReference type="PROSITE" id="PS50102">
    <property type="entry name" value="RRM"/>
    <property type="match status" value="1"/>
</dbReference>
<feature type="domain" description="RRM" evidence="4">
    <location>
        <begin position="266"/>
        <end position="346"/>
    </location>
</feature>
<dbReference type="PROSITE" id="PS50177">
    <property type="entry name" value="NTF2_DOMAIN"/>
    <property type="match status" value="1"/>
</dbReference>
<feature type="domain" description="NTF2" evidence="5">
    <location>
        <begin position="13"/>
        <end position="129"/>
    </location>
</feature>
<evidence type="ECO:0000256" key="1">
    <source>
        <dbReference type="ARBA" id="ARBA00022884"/>
    </source>
</evidence>
<organism evidence="6 7">
    <name type="scientific">Cardamine amara subsp. amara</name>
    <dbReference type="NCBI Taxonomy" id="228776"/>
    <lineage>
        <taxon>Eukaryota</taxon>
        <taxon>Viridiplantae</taxon>
        <taxon>Streptophyta</taxon>
        <taxon>Embryophyta</taxon>
        <taxon>Tracheophyta</taxon>
        <taxon>Spermatophyta</taxon>
        <taxon>Magnoliopsida</taxon>
        <taxon>eudicotyledons</taxon>
        <taxon>Gunneridae</taxon>
        <taxon>Pentapetalae</taxon>
        <taxon>rosids</taxon>
        <taxon>malvids</taxon>
        <taxon>Brassicales</taxon>
        <taxon>Brassicaceae</taxon>
        <taxon>Cardamineae</taxon>
        <taxon>Cardamine</taxon>
    </lineage>
</organism>
<dbReference type="GO" id="GO:0003723">
    <property type="term" value="F:RNA binding"/>
    <property type="evidence" value="ECO:0007669"/>
    <property type="project" value="UniProtKB-UniRule"/>
</dbReference>
<sequence>MTTESNVVDPNIVGNAFVQKYYNYLYESPAEVHKFYLEDSLIMRPGLNGESVYFKSLKAINDHLMSVDYKNSKIQILHADSQPSFKNGVATLVIGLVIGENGGRKKFSQCFFLVPHKGSYFVLNDALRYVSDESVEPEATKVVEESPQEIIIAEPAKEIVEAVIVPTTVTKPESAVANGHAKVPEEKVVNGNRNLTKAAEEKLQENAPKKSFAVIVAQYGGSSYVNASPAKPKRVEKPSFAPKPKAPAPVPEQASAKTIEQPAKGGSIFVANLPMDATIEELYETFIDFGAIKKDGIQVRSNMETRNCFGFVAFENAEAIKSVFQAHKESPIYIGDRRASIEEKRGKSNENGNRPYGRNNGGYQRNENGYKNDGYRSRGNGGRGDGRRNSEARGDGKTHQKNGHANAQAKN</sequence>
<keyword evidence="1 2" id="KW-0694">RNA-binding</keyword>
<dbReference type="SMART" id="SM00360">
    <property type="entry name" value="RRM"/>
    <property type="match status" value="1"/>
</dbReference>
<dbReference type="GO" id="GO:0005737">
    <property type="term" value="C:cytoplasm"/>
    <property type="evidence" value="ECO:0007669"/>
    <property type="project" value="UniProtKB-ARBA"/>
</dbReference>
<dbReference type="SUPFAM" id="SSF54427">
    <property type="entry name" value="NTF2-like"/>
    <property type="match status" value="1"/>
</dbReference>
<dbReference type="InterPro" id="IPR039539">
    <property type="entry name" value="Ras_GTPase_bind_prot"/>
</dbReference>
<dbReference type="PANTHER" id="PTHR10693:SF45">
    <property type="entry name" value="NUCLEAR TRANSPORT FACTOR 2 (NTF2) FAMILY PROTEIN WITH RNA BINDING (RRM-RBD-RNP MOTIFS) DOMAIN-CONTAINING PROTEIN"/>
    <property type="match status" value="1"/>
</dbReference>
<proteinExistence type="predicted"/>
<dbReference type="InterPro" id="IPR035979">
    <property type="entry name" value="RBD_domain_sf"/>
</dbReference>
<protein>
    <submittedName>
        <fullName evidence="6">Nuclear transport factor 2</fullName>
    </submittedName>
</protein>
<evidence type="ECO:0000259" key="4">
    <source>
        <dbReference type="PROSITE" id="PS50102"/>
    </source>
</evidence>
<evidence type="ECO:0000256" key="3">
    <source>
        <dbReference type="SAM" id="MobiDB-lite"/>
    </source>
</evidence>
<dbReference type="InterPro" id="IPR000504">
    <property type="entry name" value="RRM_dom"/>
</dbReference>
<dbReference type="SUPFAM" id="SSF54928">
    <property type="entry name" value="RNA-binding domain, RBD"/>
    <property type="match status" value="1"/>
</dbReference>
<dbReference type="Pfam" id="PF02136">
    <property type="entry name" value="NTF2"/>
    <property type="match status" value="1"/>
</dbReference>
<gene>
    <name evidence="6" type="ORF">V5N11_029365</name>
</gene>
<evidence type="ECO:0000313" key="6">
    <source>
        <dbReference type="EMBL" id="KAL1216641.1"/>
    </source>
</evidence>
<evidence type="ECO:0000313" key="7">
    <source>
        <dbReference type="Proteomes" id="UP001558713"/>
    </source>
</evidence>
<dbReference type="Gene3D" id="3.10.450.50">
    <property type="match status" value="1"/>
</dbReference>
<dbReference type="Gene3D" id="3.30.70.330">
    <property type="match status" value="1"/>
</dbReference>
<comment type="caution">
    <text evidence="6">The sequence shown here is derived from an EMBL/GenBank/DDBJ whole genome shotgun (WGS) entry which is preliminary data.</text>
</comment>